<sequence length="74" mass="8881">MMSVCDWIVEENALFGGDLFYFLRRDLTFFLEDKHRESRKLTSCSHDVNFLLVRSLFFIFTMLTSCFLLPDFRV</sequence>
<accession>A0A015ZFD7</accession>
<name>A0A015ZFD7_BACFG</name>
<dbReference type="PATRIC" id="fig|1339280.3.peg.3575"/>
<evidence type="ECO:0000313" key="2">
    <source>
        <dbReference type="EMBL" id="EXZ43057.1"/>
    </source>
</evidence>
<dbReference type="EMBL" id="JGDM01000082">
    <property type="protein sequence ID" value="EXZ43057.1"/>
    <property type="molecule type" value="Genomic_DNA"/>
</dbReference>
<reference evidence="2 3" key="1">
    <citation type="submission" date="2014-02" db="EMBL/GenBank/DDBJ databases">
        <authorList>
            <person name="Sears C."/>
            <person name="Carroll K."/>
            <person name="Sack B.R."/>
            <person name="Qadri F."/>
            <person name="Myers L.L."/>
            <person name="Chung G.-T."/>
            <person name="Escheverria P."/>
            <person name="Fraser C.M."/>
            <person name="Sadzewicz L."/>
            <person name="Shefchek K.A."/>
            <person name="Tallon L."/>
            <person name="Das S.P."/>
            <person name="Daugherty S."/>
            <person name="Mongodin E.F."/>
        </authorList>
    </citation>
    <scope>NUCLEOTIDE SEQUENCE [LARGE SCALE GENOMIC DNA]</scope>
    <source>
        <strain evidence="2 3">2-F-2 #4</strain>
    </source>
</reference>
<keyword evidence="1" id="KW-0472">Membrane</keyword>
<dbReference type="AlphaFoldDB" id="A0A015ZFD7"/>
<keyword evidence="1" id="KW-0812">Transmembrane</keyword>
<evidence type="ECO:0000256" key="1">
    <source>
        <dbReference type="SAM" id="Phobius"/>
    </source>
</evidence>
<dbReference type="Proteomes" id="UP000022272">
    <property type="component" value="Unassembled WGS sequence"/>
</dbReference>
<gene>
    <name evidence="2" type="ORF">M076_3737</name>
</gene>
<proteinExistence type="predicted"/>
<comment type="caution">
    <text evidence="2">The sequence shown here is derived from an EMBL/GenBank/DDBJ whole genome shotgun (WGS) entry which is preliminary data.</text>
</comment>
<keyword evidence="1" id="KW-1133">Transmembrane helix</keyword>
<organism evidence="2 3">
    <name type="scientific">Bacteroides fragilis str. 2-F-2 #4</name>
    <dbReference type="NCBI Taxonomy" id="1339280"/>
    <lineage>
        <taxon>Bacteria</taxon>
        <taxon>Pseudomonadati</taxon>
        <taxon>Bacteroidota</taxon>
        <taxon>Bacteroidia</taxon>
        <taxon>Bacteroidales</taxon>
        <taxon>Bacteroidaceae</taxon>
        <taxon>Bacteroides</taxon>
    </lineage>
</organism>
<evidence type="ECO:0000313" key="3">
    <source>
        <dbReference type="Proteomes" id="UP000022272"/>
    </source>
</evidence>
<evidence type="ECO:0008006" key="4">
    <source>
        <dbReference type="Google" id="ProtNLM"/>
    </source>
</evidence>
<protein>
    <recommendedName>
        <fullName evidence="4">Transmembrane protein</fullName>
    </recommendedName>
</protein>
<feature type="transmembrane region" description="Helical" evidence="1">
    <location>
        <begin position="48"/>
        <end position="69"/>
    </location>
</feature>